<name>A0A2I0VAY0_9ASPA</name>
<gene>
    <name evidence="1" type="primary">ATPA</name>
    <name evidence="1" type="ORF">MA16_Dca029122</name>
</gene>
<keyword evidence="2" id="KW-1185">Reference proteome</keyword>
<reference evidence="1 2" key="1">
    <citation type="journal article" date="2016" name="Sci. Rep.">
        <title>The Dendrobium catenatum Lindl. genome sequence provides insights into polysaccharide synthase, floral development and adaptive evolution.</title>
        <authorList>
            <person name="Zhang G.Q."/>
            <person name="Xu Q."/>
            <person name="Bian C."/>
            <person name="Tsai W.C."/>
            <person name="Yeh C.M."/>
            <person name="Liu K.W."/>
            <person name="Yoshida K."/>
            <person name="Zhang L.S."/>
            <person name="Chang S.B."/>
            <person name="Chen F."/>
            <person name="Shi Y."/>
            <person name="Su Y.Y."/>
            <person name="Zhang Y.Q."/>
            <person name="Chen L.J."/>
            <person name="Yin Y."/>
            <person name="Lin M."/>
            <person name="Huang H."/>
            <person name="Deng H."/>
            <person name="Wang Z.W."/>
            <person name="Zhu S.L."/>
            <person name="Zhao X."/>
            <person name="Deng C."/>
            <person name="Niu S.C."/>
            <person name="Huang J."/>
            <person name="Wang M."/>
            <person name="Liu G.H."/>
            <person name="Yang H.J."/>
            <person name="Xiao X.J."/>
            <person name="Hsiao Y.Y."/>
            <person name="Wu W.L."/>
            <person name="Chen Y.Y."/>
            <person name="Mitsuda N."/>
            <person name="Ohme-Takagi M."/>
            <person name="Luo Y.B."/>
            <person name="Van de Peer Y."/>
            <person name="Liu Z.J."/>
        </authorList>
    </citation>
    <scope>NUCLEOTIDE SEQUENCE [LARGE SCALE GENOMIC DNA]</scope>
    <source>
        <tissue evidence="1">The whole plant</tissue>
    </source>
</reference>
<proteinExistence type="predicted"/>
<sequence length="65" mass="7602">MEFSLRAAEITTLLENRMTNFSTHSQVDEIGQVVSAVNSLLRTFLRIDFCQKLLFERNVVKYDVY</sequence>
<accession>A0A2I0VAY0</accession>
<dbReference type="EMBL" id="KZ505050">
    <property type="protein sequence ID" value="PKU60556.1"/>
    <property type="molecule type" value="Genomic_DNA"/>
</dbReference>
<dbReference type="Proteomes" id="UP000233837">
    <property type="component" value="Unassembled WGS sequence"/>
</dbReference>
<evidence type="ECO:0000313" key="1">
    <source>
        <dbReference type="EMBL" id="PKU60556.1"/>
    </source>
</evidence>
<organism evidence="1 2">
    <name type="scientific">Dendrobium catenatum</name>
    <dbReference type="NCBI Taxonomy" id="906689"/>
    <lineage>
        <taxon>Eukaryota</taxon>
        <taxon>Viridiplantae</taxon>
        <taxon>Streptophyta</taxon>
        <taxon>Embryophyta</taxon>
        <taxon>Tracheophyta</taxon>
        <taxon>Spermatophyta</taxon>
        <taxon>Magnoliopsida</taxon>
        <taxon>Liliopsida</taxon>
        <taxon>Asparagales</taxon>
        <taxon>Orchidaceae</taxon>
        <taxon>Epidendroideae</taxon>
        <taxon>Malaxideae</taxon>
        <taxon>Dendrobiinae</taxon>
        <taxon>Dendrobium</taxon>
    </lineage>
</organism>
<reference evidence="1 2" key="2">
    <citation type="journal article" date="2017" name="Nature">
        <title>The Apostasia genome and the evolution of orchids.</title>
        <authorList>
            <person name="Zhang G.Q."/>
            <person name="Liu K.W."/>
            <person name="Li Z."/>
            <person name="Lohaus R."/>
            <person name="Hsiao Y.Y."/>
            <person name="Niu S.C."/>
            <person name="Wang J.Y."/>
            <person name="Lin Y.C."/>
            <person name="Xu Q."/>
            <person name="Chen L.J."/>
            <person name="Yoshida K."/>
            <person name="Fujiwara S."/>
            <person name="Wang Z.W."/>
            <person name="Zhang Y.Q."/>
            <person name="Mitsuda N."/>
            <person name="Wang M."/>
            <person name="Liu G.H."/>
            <person name="Pecoraro L."/>
            <person name="Huang H.X."/>
            <person name="Xiao X.J."/>
            <person name="Lin M."/>
            <person name="Wu X.Y."/>
            <person name="Wu W.L."/>
            <person name="Chen Y.Y."/>
            <person name="Chang S.B."/>
            <person name="Sakamoto S."/>
            <person name="Ohme-Takagi M."/>
            <person name="Yagi M."/>
            <person name="Zeng S.J."/>
            <person name="Shen C.Y."/>
            <person name="Yeh C.M."/>
            <person name="Luo Y.B."/>
            <person name="Tsai W.C."/>
            <person name="Van de Peer Y."/>
            <person name="Liu Z.J."/>
        </authorList>
    </citation>
    <scope>NUCLEOTIDE SEQUENCE [LARGE SCALE GENOMIC DNA]</scope>
    <source>
        <tissue evidence="1">The whole plant</tissue>
    </source>
</reference>
<dbReference type="AlphaFoldDB" id="A0A2I0VAY0"/>
<evidence type="ECO:0000313" key="2">
    <source>
        <dbReference type="Proteomes" id="UP000233837"/>
    </source>
</evidence>
<protein>
    <submittedName>
        <fullName evidence="1">ATP synthase subunit alpha, mitochondrial</fullName>
    </submittedName>
</protein>